<dbReference type="RefSeq" id="WP_303549768.1">
    <property type="nucleotide sequence ID" value="NZ_CAXHZV010000004.1"/>
</dbReference>
<accession>A0AAW7XJC7</accession>
<sequence>MQPINQTLDQQYLIKHAINVRNYRIFTPKKASRIEGSLPVVQGSLLTQELQPGLVLHKVDARAVNDFSFTAQIDPGLRVSLLFAGETHLTYGKKSLHMHADTSKAHVTALTEVDGCTLASRKGEYRQAVNIAMSESWLARQGFDSQAMRRATHHLAAQQIKLPEFVVQQASQLFNQLDAGAASRLSREGFALTLAAHIIENWQQAPLAQGTAKVVSRRSQQFMDFLLSGEADALTLEQISQVLGMSAATLQRYAHQCLGSSLTHFLRQRRLINACKALQQEGVSISDAALLAGYSHTANFATAFKRQFGVCPTDAHRYALTDLLMK</sequence>
<keyword evidence="2" id="KW-0804">Transcription</keyword>
<gene>
    <name evidence="4" type="ORF">Q4490_07885</name>
    <name evidence="5" type="ORF">Q8W30_07290</name>
</gene>
<protein>
    <submittedName>
        <fullName evidence="4">AraC family transcriptional regulator</fullName>
    </submittedName>
</protein>
<organism evidence="4 6">
    <name type="scientific">Neptunomonas phycophila</name>
    <dbReference type="NCBI Taxonomy" id="1572645"/>
    <lineage>
        <taxon>Bacteria</taxon>
        <taxon>Pseudomonadati</taxon>
        <taxon>Pseudomonadota</taxon>
        <taxon>Gammaproteobacteria</taxon>
        <taxon>Oceanospirillales</taxon>
        <taxon>Oceanospirillaceae</taxon>
        <taxon>Neptunomonas</taxon>
    </lineage>
</organism>
<evidence type="ECO:0000259" key="3">
    <source>
        <dbReference type="PROSITE" id="PS01124"/>
    </source>
</evidence>
<dbReference type="PANTHER" id="PTHR47893:SF1">
    <property type="entry name" value="REGULATORY PROTEIN PCHR"/>
    <property type="match status" value="1"/>
</dbReference>
<keyword evidence="7" id="KW-1185">Reference proteome</keyword>
<dbReference type="GO" id="GO:0003700">
    <property type="term" value="F:DNA-binding transcription factor activity"/>
    <property type="evidence" value="ECO:0007669"/>
    <property type="project" value="InterPro"/>
</dbReference>
<dbReference type="Pfam" id="PF12833">
    <property type="entry name" value="HTH_18"/>
    <property type="match status" value="1"/>
</dbReference>
<dbReference type="InterPro" id="IPR018060">
    <property type="entry name" value="HTH_AraC"/>
</dbReference>
<dbReference type="EMBL" id="JAUYVO010000004">
    <property type="protein sequence ID" value="MDP2522375.1"/>
    <property type="molecule type" value="Genomic_DNA"/>
</dbReference>
<comment type="caution">
    <text evidence="4">The sequence shown here is derived from an EMBL/GenBank/DDBJ whole genome shotgun (WGS) entry which is preliminary data.</text>
</comment>
<evidence type="ECO:0000313" key="7">
    <source>
        <dbReference type="Proteomes" id="UP001177341"/>
    </source>
</evidence>
<dbReference type="Proteomes" id="UP001169862">
    <property type="component" value="Unassembled WGS sequence"/>
</dbReference>
<dbReference type="PANTHER" id="PTHR47893">
    <property type="entry name" value="REGULATORY PROTEIN PCHR"/>
    <property type="match status" value="1"/>
</dbReference>
<dbReference type="PROSITE" id="PS01124">
    <property type="entry name" value="HTH_ARAC_FAMILY_2"/>
    <property type="match status" value="1"/>
</dbReference>
<evidence type="ECO:0000313" key="5">
    <source>
        <dbReference type="EMBL" id="MDP2522375.1"/>
    </source>
</evidence>
<reference evidence="4" key="1">
    <citation type="submission" date="2023-07" db="EMBL/GenBank/DDBJ databases">
        <title>Genome content predicts the carbon catabolic preferences of heterotrophic bacteria.</title>
        <authorList>
            <person name="Gralka M."/>
        </authorList>
    </citation>
    <scope>NUCLEOTIDE SEQUENCE</scope>
    <source>
        <strain evidence="5">5G01</strain>
        <strain evidence="4">I2M16</strain>
    </source>
</reference>
<dbReference type="GO" id="GO:0043565">
    <property type="term" value="F:sequence-specific DNA binding"/>
    <property type="evidence" value="ECO:0007669"/>
    <property type="project" value="InterPro"/>
</dbReference>
<dbReference type="AlphaFoldDB" id="A0AAW7XJC7"/>
<evidence type="ECO:0000256" key="2">
    <source>
        <dbReference type="ARBA" id="ARBA00023163"/>
    </source>
</evidence>
<dbReference type="Proteomes" id="UP001177341">
    <property type="component" value="Unassembled WGS sequence"/>
</dbReference>
<feature type="domain" description="HTH araC/xylS-type" evidence="3">
    <location>
        <begin position="220"/>
        <end position="318"/>
    </location>
</feature>
<evidence type="ECO:0000313" key="4">
    <source>
        <dbReference type="EMBL" id="MDO6453483.1"/>
    </source>
</evidence>
<dbReference type="Gene3D" id="1.10.10.60">
    <property type="entry name" value="Homeodomain-like"/>
    <property type="match status" value="1"/>
</dbReference>
<evidence type="ECO:0000313" key="6">
    <source>
        <dbReference type="Proteomes" id="UP001169862"/>
    </source>
</evidence>
<dbReference type="InterPro" id="IPR009057">
    <property type="entry name" value="Homeodomain-like_sf"/>
</dbReference>
<dbReference type="SUPFAM" id="SSF46689">
    <property type="entry name" value="Homeodomain-like"/>
    <property type="match status" value="1"/>
</dbReference>
<dbReference type="EMBL" id="JAUOPG010000004">
    <property type="protein sequence ID" value="MDO6453483.1"/>
    <property type="molecule type" value="Genomic_DNA"/>
</dbReference>
<dbReference type="InterPro" id="IPR053142">
    <property type="entry name" value="PchR_regulatory_protein"/>
</dbReference>
<name>A0AAW7XJC7_9GAMM</name>
<evidence type="ECO:0000256" key="1">
    <source>
        <dbReference type="ARBA" id="ARBA00023015"/>
    </source>
</evidence>
<keyword evidence="1" id="KW-0805">Transcription regulation</keyword>
<dbReference type="SMART" id="SM00342">
    <property type="entry name" value="HTH_ARAC"/>
    <property type="match status" value="1"/>
</dbReference>
<proteinExistence type="predicted"/>